<evidence type="ECO:0000313" key="2">
    <source>
        <dbReference type="EMBL" id="CZR53721.1"/>
    </source>
</evidence>
<dbReference type="PANTHER" id="PTHR24148">
    <property type="entry name" value="ANKYRIN REPEAT DOMAIN-CONTAINING PROTEIN 39 HOMOLOG-RELATED"/>
    <property type="match status" value="1"/>
</dbReference>
<accession>A0A1L7WLS4</accession>
<dbReference type="PANTHER" id="PTHR24148:SF64">
    <property type="entry name" value="HETEROKARYON INCOMPATIBILITY DOMAIN-CONTAINING PROTEIN"/>
    <property type="match status" value="1"/>
</dbReference>
<dbReference type="Pfam" id="PF06985">
    <property type="entry name" value="HET"/>
    <property type="match status" value="1"/>
</dbReference>
<sequence length="617" mass="70692">MPASSELYASFPIDRSTTQIRLIRLQPRCASDKVLCFLDIGDLNSGDCKYEALSYEWGPAKSSKFSITLEEEFPVRENLYWALWYLRQDRDERLLWIDALCIDQKNEKERNHQKADYAQVSQMGKVYSKATRVIAWLGVGGEHHDASSSPDAVSRVELEAALSFIKLYCGSYGRPTTDINEDLPSNSPAEKKYESSIAYIKQSRTTCATILKLFSKTYWTRLWIIQELVLTRHIMLRIGKYDINWNDLVPFFARPPDITSGCKFSRYSVWNRLQGATPVKILQQRRDHQSWSHGRFDTMDVYKSLFDVFQAYKDALCLDIRDKVFGLRGLSAMCCQKASPVDCSRSAAEICEGLVDHYFRYHQVELALRVQSKDFYTTLRALLDCFDFGTIQSELSDSLVNALPPVSQSQLSTSVIVLECVALGYWNWIESDINLSHEIERIHEVVIYLPDGYGCREKGFLTKTSNLHIGVKGKKDIYSGGTMFQVNNMELLLVSENAQWQLCKIARTERPNPMDRDFFWSRRLSPQTTALWLDYSAFRCLSKLSFTTCFLRPLKDTLSPNSTLDWKGAWVKQPWDLLHDDTTVKQGILKHLSLDTHKSAGSTNFEVVDGLTFEGSS</sequence>
<reference evidence="2 3" key="1">
    <citation type="submission" date="2016-03" db="EMBL/GenBank/DDBJ databases">
        <authorList>
            <person name="Ploux O."/>
        </authorList>
    </citation>
    <scope>NUCLEOTIDE SEQUENCE [LARGE SCALE GENOMIC DNA]</scope>
    <source>
        <strain evidence="2 3">UAMH 11012</strain>
    </source>
</reference>
<proteinExistence type="predicted"/>
<evidence type="ECO:0000313" key="3">
    <source>
        <dbReference type="Proteomes" id="UP000184330"/>
    </source>
</evidence>
<dbReference type="InterPro" id="IPR052895">
    <property type="entry name" value="HetReg/Transcr_Mod"/>
</dbReference>
<organism evidence="2 3">
    <name type="scientific">Phialocephala subalpina</name>
    <dbReference type="NCBI Taxonomy" id="576137"/>
    <lineage>
        <taxon>Eukaryota</taxon>
        <taxon>Fungi</taxon>
        <taxon>Dikarya</taxon>
        <taxon>Ascomycota</taxon>
        <taxon>Pezizomycotina</taxon>
        <taxon>Leotiomycetes</taxon>
        <taxon>Helotiales</taxon>
        <taxon>Mollisiaceae</taxon>
        <taxon>Phialocephala</taxon>
        <taxon>Phialocephala fortinii species complex</taxon>
    </lineage>
</organism>
<feature type="domain" description="Heterokaryon incompatibility" evidence="1">
    <location>
        <begin position="50"/>
        <end position="227"/>
    </location>
</feature>
<protein>
    <recommendedName>
        <fullName evidence="1">Heterokaryon incompatibility domain-containing protein</fullName>
    </recommendedName>
</protein>
<dbReference type="Proteomes" id="UP000184330">
    <property type="component" value="Unassembled WGS sequence"/>
</dbReference>
<keyword evidence="3" id="KW-1185">Reference proteome</keyword>
<dbReference type="OrthoDB" id="3553147at2759"/>
<name>A0A1L7WLS4_9HELO</name>
<gene>
    <name evidence="2" type="ORF">PAC_03601</name>
</gene>
<dbReference type="InterPro" id="IPR010730">
    <property type="entry name" value="HET"/>
</dbReference>
<evidence type="ECO:0000259" key="1">
    <source>
        <dbReference type="Pfam" id="PF06985"/>
    </source>
</evidence>
<dbReference type="EMBL" id="FJOG01000004">
    <property type="protein sequence ID" value="CZR53721.1"/>
    <property type="molecule type" value="Genomic_DNA"/>
</dbReference>
<dbReference type="AlphaFoldDB" id="A0A1L7WLS4"/>